<evidence type="ECO:0000256" key="1">
    <source>
        <dbReference type="ARBA" id="ARBA00022829"/>
    </source>
</evidence>
<keyword evidence="1" id="KW-0159">Chromosome partition</keyword>
<dbReference type="AlphaFoldDB" id="A0A6C2UJE7"/>
<dbReference type="SUPFAM" id="SSF56349">
    <property type="entry name" value="DNA breaking-rejoining enzymes"/>
    <property type="match status" value="1"/>
</dbReference>
<evidence type="ECO:0000256" key="2">
    <source>
        <dbReference type="ARBA" id="ARBA00023172"/>
    </source>
</evidence>
<evidence type="ECO:0000259" key="3">
    <source>
        <dbReference type="PROSITE" id="PS51898"/>
    </source>
</evidence>
<dbReference type="RefSeq" id="WP_136060951.1">
    <property type="nucleotide sequence ID" value="NZ_CAAHFH010000001.1"/>
</dbReference>
<dbReference type="InterPro" id="IPR013762">
    <property type="entry name" value="Integrase-like_cat_sf"/>
</dbReference>
<dbReference type="Pfam" id="PF00589">
    <property type="entry name" value="Phage_integrase"/>
    <property type="match status" value="1"/>
</dbReference>
<name>A0A6C2UJE7_9BACT</name>
<evidence type="ECO:0000313" key="4">
    <source>
        <dbReference type="EMBL" id="VGO19567.1"/>
    </source>
</evidence>
<feature type="domain" description="Tyr recombinase" evidence="3">
    <location>
        <begin position="104"/>
        <end position="254"/>
    </location>
</feature>
<protein>
    <recommendedName>
        <fullName evidence="3">Tyr recombinase domain-containing protein</fullName>
    </recommendedName>
</protein>
<keyword evidence="5" id="KW-1185">Reference proteome</keyword>
<dbReference type="InterPro" id="IPR050090">
    <property type="entry name" value="Tyrosine_recombinase_XerCD"/>
</dbReference>
<evidence type="ECO:0000313" key="5">
    <source>
        <dbReference type="Proteomes" id="UP000346198"/>
    </source>
</evidence>
<accession>A0A6C2UJE7</accession>
<dbReference type="Proteomes" id="UP000346198">
    <property type="component" value="Unassembled WGS sequence"/>
</dbReference>
<dbReference type="EMBL" id="CAAHFH010000001">
    <property type="protein sequence ID" value="VGO19567.1"/>
    <property type="molecule type" value="Genomic_DNA"/>
</dbReference>
<sequence length="254" mass="29309">MKTHRCLLPLAQQYLEYRRVLSFKLKIEGQQVLAFAEYADHSGHKGPISTDLALEWARLPQNASPLYYARRLEVVRCFARYAAIFDDATEIPQKGLLGKAHERVQPHIYSEIEIGQLMLAASKLSPSGGLRPQSYLTLFGLLASTGLRISEALRLQRDDVDIHQRLLRVSETKFHKSRLVPLHHSCATRLENYSQFRDAYHINSASTAFLLSERGNEMNYSTVKYTFRNICNELGFFSEERFQRCRLVDRWGRS</sequence>
<dbReference type="GO" id="GO:0006310">
    <property type="term" value="P:DNA recombination"/>
    <property type="evidence" value="ECO:0007669"/>
    <property type="project" value="UniProtKB-KW"/>
</dbReference>
<reference evidence="4 5" key="1">
    <citation type="submission" date="2019-04" db="EMBL/GenBank/DDBJ databases">
        <authorList>
            <person name="Van Vliet M D."/>
        </authorList>
    </citation>
    <scope>NUCLEOTIDE SEQUENCE [LARGE SCALE GENOMIC DNA]</scope>
    <source>
        <strain evidence="4 5">F21</strain>
    </source>
</reference>
<dbReference type="GO" id="GO:0007059">
    <property type="term" value="P:chromosome segregation"/>
    <property type="evidence" value="ECO:0007669"/>
    <property type="project" value="UniProtKB-KW"/>
</dbReference>
<dbReference type="PANTHER" id="PTHR30349">
    <property type="entry name" value="PHAGE INTEGRASE-RELATED"/>
    <property type="match status" value="1"/>
</dbReference>
<dbReference type="PROSITE" id="PS51898">
    <property type="entry name" value="TYR_RECOMBINASE"/>
    <property type="match status" value="1"/>
</dbReference>
<organism evidence="4 5">
    <name type="scientific">Pontiella sulfatireligans</name>
    <dbReference type="NCBI Taxonomy" id="2750658"/>
    <lineage>
        <taxon>Bacteria</taxon>
        <taxon>Pseudomonadati</taxon>
        <taxon>Kiritimatiellota</taxon>
        <taxon>Kiritimatiellia</taxon>
        <taxon>Kiritimatiellales</taxon>
        <taxon>Pontiellaceae</taxon>
        <taxon>Pontiella</taxon>
    </lineage>
</organism>
<dbReference type="GO" id="GO:0015074">
    <property type="term" value="P:DNA integration"/>
    <property type="evidence" value="ECO:0007669"/>
    <property type="project" value="InterPro"/>
</dbReference>
<dbReference type="InterPro" id="IPR002104">
    <property type="entry name" value="Integrase_catalytic"/>
</dbReference>
<proteinExistence type="predicted"/>
<dbReference type="GO" id="GO:0003677">
    <property type="term" value="F:DNA binding"/>
    <property type="evidence" value="ECO:0007669"/>
    <property type="project" value="InterPro"/>
</dbReference>
<gene>
    <name evidence="4" type="ORF">SCARR_01626</name>
</gene>
<keyword evidence="2" id="KW-0233">DNA recombination</keyword>
<dbReference type="InterPro" id="IPR011010">
    <property type="entry name" value="DNA_brk_join_enz"/>
</dbReference>
<dbReference type="Gene3D" id="1.10.443.10">
    <property type="entry name" value="Intergrase catalytic core"/>
    <property type="match status" value="1"/>
</dbReference>
<dbReference type="PANTHER" id="PTHR30349:SF81">
    <property type="entry name" value="TYROSINE RECOMBINASE XERC"/>
    <property type="match status" value="1"/>
</dbReference>